<sequence>MAENNQNLEEKVKELTRIKGEVRGVAFKTDMEFILKEKGEEGLKKLEIELEKAGFPINYKAIKAMDFYPVGLRVISLLIIKKTFNFDDKQIKDMGVFAAKVSLIIKLFVKYFFSTQRVFFKEAPKMWDKHYTISKLIPIELDEEKKYAILQIEDLVLDSIFCNYLGGYFCSILQMVVSTNKIDFQETKCPFHGDKYHEYLLKWQ</sequence>
<evidence type="ECO:0008006" key="3">
    <source>
        <dbReference type="Google" id="ProtNLM"/>
    </source>
</evidence>
<dbReference type="EMBL" id="MHLX01000040">
    <property type="protein sequence ID" value="OGZ18394.1"/>
    <property type="molecule type" value="Genomic_DNA"/>
</dbReference>
<proteinExistence type="predicted"/>
<comment type="caution">
    <text evidence="1">The sequence shown here is derived from an EMBL/GenBank/DDBJ whole genome shotgun (WGS) entry which is preliminary data.</text>
</comment>
<name>A0A1G2DXU5_9BACT</name>
<protein>
    <recommendedName>
        <fullName evidence="3">4-vinyl reductase 4VR domain-containing protein</fullName>
    </recommendedName>
</protein>
<dbReference type="Proteomes" id="UP000176662">
    <property type="component" value="Unassembled WGS sequence"/>
</dbReference>
<dbReference type="AlphaFoldDB" id="A0A1G2DXU5"/>
<evidence type="ECO:0000313" key="2">
    <source>
        <dbReference type="Proteomes" id="UP000176662"/>
    </source>
</evidence>
<gene>
    <name evidence="1" type="ORF">A2Z68_02560</name>
</gene>
<accession>A0A1G2DXU5</accession>
<organism evidence="1 2">
    <name type="scientific">Candidatus Nealsonbacteria bacterium RBG_13_38_11</name>
    <dbReference type="NCBI Taxonomy" id="1801662"/>
    <lineage>
        <taxon>Bacteria</taxon>
        <taxon>Candidatus Nealsoniibacteriota</taxon>
    </lineage>
</organism>
<reference evidence="1 2" key="1">
    <citation type="journal article" date="2016" name="Nat. Commun.">
        <title>Thousands of microbial genomes shed light on interconnected biogeochemical processes in an aquifer system.</title>
        <authorList>
            <person name="Anantharaman K."/>
            <person name="Brown C.T."/>
            <person name="Hug L.A."/>
            <person name="Sharon I."/>
            <person name="Castelle C.J."/>
            <person name="Probst A.J."/>
            <person name="Thomas B.C."/>
            <person name="Singh A."/>
            <person name="Wilkins M.J."/>
            <person name="Karaoz U."/>
            <person name="Brodie E.L."/>
            <person name="Williams K.H."/>
            <person name="Hubbard S.S."/>
            <person name="Banfield J.F."/>
        </authorList>
    </citation>
    <scope>NUCLEOTIDE SEQUENCE [LARGE SCALE GENOMIC DNA]</scope>
</reference>
<evidence type="ECO:0000313" key="1">
    <source>
        <dbReference type="EMBL" id="OGZ18394.1"/>
    </source>
</evidence>